<evidence type="ECO:0000313" key="2">
    <source>
        <dbReference type="Proteomes" id="UP000199698"/>
    </source>
</evidence>
<keyword evidence="2" id="KW-1185">Reference proteome</keyword>
<accession>A0A1C4D832</accession>
<evidence type="ECO:0000313" key="1">
    <source>
        <dbReference type="EMBL" id="SCC27368.1"/>
    </source>
</evidence>
<dbReference type="Proteomes" id="UP000199698">
    <property type="component" value="Unassembled WGS sequence"/>
</dbReference>
<dbReference type="AlphaFoldDB" id="A0A1C4D832"/>
<dbReference type="EMBL" id="FMBA01000062">
    <property type="protein sequence ID" value="SCC27368.1"/>
    <property type="molecule type" value="Genomic_DNA"/>
</dbReference>
<gene>
    <name evidence="1" type="ORF">GA0061080_10621</name>
</gene>
<sequence>HEYDNNGSASNTIFENDFSDDLSENVENISEESVKTGLMVLLDKFKR</sequence>
<organism evidence="1 2">
    <name type="scientific">Gilliamella intestini</name>
    <dbReference type="NCBI Taxonomy" id="1798183"/>
    <lineage>
        <taxon>Bacteria</taxon>
        <taxon>Pseudomonadati</taxon>
        <taxon>Pseudomonadota</taxon>
        <taxon>Gammaproteobacteria</taxon>
        <taxon>Orbales</taxon>
        <taxon>Orbaceae</taxon>
        <taxon>Gilliamella</taxon>
    </lineage>
</organism>
<reference evidence="2" key="1">
    <citation type="submission" date="2016-08" db="EMBL/GenBank/DDBJ databases">
        <authorList>
            <person name="Varghese N."/>
            <person name="Submissions Spin"/>
        </authorList>
    </citation>
    <scope>NUCLEOTIDE SEQUENCE [LARGE SCALE GENOMIC DNA]</scope>
    <source>
        <strain evidence="2">R-53144</strain>
    </source>
</reference>
<proteinExistence type="predicted"/>
<protein>
    <submittedName>
        <fullName evidence="1">Uncharacterized protein</fullName>
    </submittedName>
</protein>
<name>A0A1C4D832_9GAMM</name>
<feature type="non-terminal residue" evidence="1">
    <location>
        <position position="1"/>
    </location>
</feature>